<reference evidence="1 2" key="1">
    <citation type="submission" date="2023-04" db="EMBL/GenBank/DDBJ databases">
        <title>Bacteria Genome Submission.</title>
        <authorList>
            <person name="Isaac P."/>
        </authorList>
    </citation>
    <scope>NUCLEOTIDE SEQUENCE [LARGE SCALE GENOMIC DNA]</scope>
    <source>
        <strain evidence="1 2">SampleS7P1</strain>
        <plasmid evidence="1 2">unnamed1</plasmid>
    </source>
</reference>
<keyword evidence="2" id="KW-1185">Reference proteome</keyword>
<keyword evidence="1" id="KW-0614">Plasmid</keyword>
<evidence type="ECO:0000313" key="2">
    <source>
        <dbReference type="Proteomes" id="UP001239169"/>
    </source>
</evidence>
<geneLocation type="plasmid" evidence="1 2">
    <name>unnamed1</name>
</geneLocation>
<protein>
    <submittedName>
        <fullName evidence="1">Uncharacterized protein</fullName>
    </submittedName>
</protein>
<sequence>MNMLKINKTINLNGSSIVNDQVVVNMHASLSTDGSTNGNINKNISNQELYNAHKADIRADMAEFEIEVYKVEDELNSASGKVGK</sequence>
<dbReference type="EMBL" id="CP124686">
    <property type="protein sequence ID" value="WGX77378.1"/>
    <property type="molecule type" value="Genomic_DNA"/>
</dbReference>
<gene>
    <name evidence="1" type="ORF">QJS64_19415</name>
</gene>
<organism evidence="1 2">
    <name type="scientific">Paraclostridium bifermentans</name>
    <name type="common">Clostridium bifermentans</name>
    <dbReference type="NCBI Taxonomy" id="1490"/>
    <lineage>
        <taxon>Bacteria</taxon>
        <taxon>Bacillati</taxon>
        <taxon>Bacillota</taxon>
        <taxon>Clostridia</taxon>
        <taxon>Peptostreptococcales</taxon>
        <taxon>Peptostreptococcaceae</taxon>
        <taxon>Paraclostridium</taxon>
    </lineage>
</organism>
<proteinExistence type="predicted"/>
<accession>A0ABY8R8E2</accession>
<name>A0ABY8R8E2_PARBF</name>
<dbReference type="Proteomes" id="UP001239169">
    <property type="component" value="Plasmid unnamed1"/>
</dbReference>
<evidence type="ECO:0000313" key="1">
    <source>
        <dbReference type="EMBL" id="WGX77378.1"/>
    </source>
</evidence>